<dbReference type="GO" id="GO:0004519">
    <property type="term" value="F:endonuclease activity"/>
    <property type="evidence" value="ECO:0007669"/>
    <property type="project" value="UniProtKB-KW"/>
</dbReference>
<dbReference type="InterPro" id="IPR035437">
    <property type="entry name" value="SNase_OB-fold_sf"/>
</dbReference>
<organism evidence="6 7">
    <name type="scientific">Candidatus Daviesbacteria bacterium RIFCSPLOWO2_01_FULL_39_12</name>
    <dbReference type="NCBI Taxonomy" id="1797785"/>
    <lineage>
        <taxon>Bacteria</taxon>
        <taxon>Candidatus Daviesiibacteriota</taxon>
    </lineage>
</organism>
<feature type="transmembrane region" description="Helical" evidence="4">
    <location>
        <begin position="7"/>
        <end position="27"/>
    </location>
</feature>
<keyword evidence="1" id="KW-0540">Nuclease</keyword>
<dbReference type="Gene3D" id="2.40.50.90">
    <property type="match status" value="1"/>
</dbReference>
<keyword evidence="4" id="KW-0472">Membrane</keyword>
<name>A0A1F5KSW0_9BACT</name>
<evidence type="ECO:0000256" key="3">
    <source>
        <dbReference type="ARBA" id="ARBA00022801"/>
    </source>
</evidence>
<evidence type="ECO:0000256" key="2">
    <source>
        <dbReference type="ARBA" id="ARBA00022759"/>
    </source>
</evidence>
<dbReference type="PROSITE" id="PS50830">
    <property type="entry name" value="TNASE_3"/>
    <property type="match status" value="1"/>
</dbReference>
<dbReference type="InterPro" id="IPR016071">
    <property type="entry name" value="Staphylococal_nuclease_OB-fold"/>
</dbReference>
<keyword evidence="4" id="KW-0812">Transmembrane</keyword>
<keyword evidence="2" id="KW-0255">Endonuclease</keyword>
<feature type="domain" description="TNase-like" evidence="5">
    <location>
        <begin position="59"/>
        <end position="192"/>
    </location>
</feature>
<protein>
    <recommendedName>
        <fullName evidence="5">TNase-like domain-containing protein</fullName>
    </recommendedName>
</protein>
<keyword evidence="4" id="KW-1133">Transmembrane helix</keyword>
<evidence type="ECO:0000313" key="7">
    <source>
        <dbReference type="Proteomes" id="UP000178565"/>
    </source>
</evidence>
<dbReference type="PANTHER" id="PTHR12302:SF3">
    <property type="entry name" value="SERINE_THREONINE-PROTEIN KINASE 31"/>
    <property type="match status" value="1"/>
</dbReference>
<evidence type="ECO:0000256" key="4">
    <source>
        <dbReference type="SAM" id="Phobius"/>
    </source>
</evidence>
<gene>
    <name evidence="6" type="ORF">A3B45_03105</name>
</gene>
<dbReference type="AlphaFoldDB" id="A0A1F5KSW0"/>
<evidence type="ECO:0000259" key="5">
    <source>
        <dbReference type="PROSITE" id="PS50830"/>
    </source>
</evidence>
<dbReference type="Proteomes" id="UP000178565">
    <property type="component" value="Unassembled WGS sequence"/>
</dbReference>
<evidence type="ECO:0000256" key="1">
    <source>
        <dbReference type="ARBA" id="ARBA00022722"/>
    </source>
</evidence>
<proteinExistence type="predicted"/>
<accession>A0A1F5KSW0</accession>
<dbReference type="EMBL" id="MFDM01000010">
    <property type="protein sequence ID" value="OGE44006.1"/>
    <property type="molecule type" value="Genomic_DNA"/>
</dbReference>
<dbReference type="PANTHER" id="PTHR12302">
    <property type="entry name" value="EBNA2 BINDING PROTEIN P100"/>
    <property type="match status" value="1"/>
</dbReference>
<dbReference type="SMART" id="SM00318">
    <property type="entry name" value="SNc"/>
    <property type="match status" value="1"/>
</dbReference>
<reference evidence="6 7" key="1">
    <citation type="journal article" date="2016" name="Nat. Commun.">
        <title>Thousands of microbial genomes shed light on interconnected biogeochemical processes in an aquifer system.</title>
        <authorList>
            <person name="Anantharaman K."/>
            <person name="Brown C.T."/>
            <person name="Hug L.A."/>
            <person name="Sharon I."/>
            <person name="Castelle C.J."/>
            <person name="Probst A.J."/>
            <person name="Thomas B.C."/>
            <person name="Singh A."/>
            <person name="Wilkins M.J."/>
            <person name="Karaoz U."/>
            <person name="Brodie E.L."/>
            <person name="Williams K.H."/>
            <person name="Hubbard S.S."/>
            <person name="Banfield J.F."/>
        </authorList>
    </citation>
    <scope>NUCLEOTIDE SEQUENCE [LARGE SCALE GENOMIC DNA]</scope>
</reference>
<dbReference type="SUPFAM" id="SSF50199">
    <property type="entry name" value="Staphylococcal nuclease"/>
    <property type="match status" value="1"/>
</dbReference>
<comment type="caution">
    <text evidence="6">The sequence shown here is derived from an EMBL/GenBank/DDBJ whole genome shotgun (WGS) entry which is preliminary data.</text>
</comment>
<dbReference type="STRING" id="1797785.A3B45_03105"/>
<dbReference type="GO" id="GO:0016787">
    <property type="term" value="F:hydrolase activity"/>
    <property type="evidence" value="ECO:0007669"/>
    <property type="project" value="UniProtKB-KW"/>
</dbReference>
<keyword evidence="3" id="KW-0378">Hydrolase</keyword>
<sequence length="193" mass="21336">MIKDTKLLIIICLLVIFAGLSLLWFGLRPAKIKQVVSPIPQVSATPKLIGEDEQVFGIGGEAVLVSKVVDGDTITLEGGQTVRLIGIDTPETKDPRRPVGCFGKEAANKTKELLEGETVVLQKDVSEVDKYNRLLRYVFLSLDGGQLLFVNDYLVREGFAQVLTYPPDIKYNEQLREAEKSAKENKKGLWGSC</sequence>
<dbReference type="Pfam" id="PF00565">
    <property type="entry name" value="SNase"/>
    <property type="match status" value="1"/>
</dbReference>
<evidence type="ECO:0000313" key="6">
    <source>
        <dbReference type="EMBL" id="OGE44006.1"/>
    </source>
</evidence>